<evidence type="ECO:0000313" key="2">
    <source>
        <dbReference type="EMBL" id="KAG1895750.1"/>
    </source>
</evidence>
<sequence>MDNADAMAFVATDHGVVIKASDVSERRAVSIDADTESPSSDDEMLTPPVYNYARAISWSRSAEDVFNAFRIASNNAKLHRPVMIGATWMNSNRRNFIEPGNRKGNASEVNAYCRLPRYTVRSPWATGMFFRMFVASLLPLALQWATTGSAVIVVYLTPTVGLGCRSLGYLIYGALATVVWAMLVMSSILSHYAFSYSDRPRSYFSSTTLGLVKLASNLLRWGGKLVAIVNAIWIIAAGMLQFTDIYDNCYCNSSVLGRGAQYAYDIVLFDGVNLDQTRAAWFGALALAGSTSLGFIFYMSLLTDLVPI</sequence>
<keyword evidence="1" id="KW-0812">Transmembrane</keyword>
<feature type="transmembrane region" description="Helical" evidence="1">
    <location>
        <begin position="129"/>
        <end position="157"/>
    </location>
</feature>
<organism evidence="2 3">
    <name type="scientific">Suillus fuscotomentosus</name>
    <dbReference type="NCBI Taxonomy" id="1912939"/>
    <lineage>
        <taxon>Eukaryota</taxon>
        <taxon>Fungi</taxon>
        <taxon>Dikarya</taxon>
        <taxon>Basidiomycota</taxon>
        <taxon>Agaricomycotina</taxon>
        <taxon>Agaricomycetes</taxon>
        <taxon>Agaricomycetidae</taxon>
        <taxon>Boletales</taxon>
        <taxon>Suillineae</taxon>
        <taxon>Suillaceae</taxon>
        <taxon>Suillus</taxon>
    </lineage>
</organism>
<dbReference type="AlphaFoldDB" id="A0AAD4DX78"/>
<comment type="caution">
    <text evidence="2">The sequence shown here is derived from an EMBL/GenBank/DDBJ whole genome shotgun (WGS) entry which is preliminary data.</text>
</comment>
<evidence type="ECO:0000313" key="3">
    <source>
        <dbReference type="Proteomes" id="UP001195769"/>
    </source>
</evidence>
<keyword evidence="1" id="KW-0472">Membrane</keyword>
<protein>
    <recommendedName>
        <fullName evidence="4">Transmembrane protein</fullName>
    </recommendedName>
</protein>
<feature type="transmembrane region" description="Helical" evidence="1">
    <location>
        <begin position="279"/>
        <end position="302"/>
    </location>
</feature>
<dbReference type="EMBL" id="JABBWK010000062">
    <property type="protein sequence ID" value="KAG1895750.1"/>
    <property type="molecule type" value="Genomic_DNA"/>
</dbReference>
<feature type="transmembrane region" description="Helical" evidence="1">
    <location>
        <begin position="169"/>
        <end position="194"/>
    </location>
</feature>
<keyword evidence="1" id="KW-1133">Transmembrane helix</keyword>
<evidence type="ECO:0008006" key="4">
    <source>
        <dbReference type="Google" id="ProtNLM"/>
    </source>
</evidence>
<keyword evidence="3" id="KW-1185">Reference proteome</keyword>
<accession>A0AAD4DX78</accession>
<dbReference type="GeneID" id="64662113"/>
<dbReference type="RefSeq" id="XP_041221326.1">
    <property type="nucleotide sequence ID" value="XM_041367815.1"/>
</dbReference>
<name>A0AAD4DX78_9AGAM</name>
<proteinExistence type="predicted"/>
<gene>
    <name evidence="2" type="ORF">F5891DRAFT_1193754</name>
</gene>
<reference evidence="2" key="1">
    <citation type="journal article" date="2020" name="New Phytol.">
        <title>Comparative genomics reveals dynamic genome evolution in host specialist ectomycorrhizal fungi.</title>
        <authorList>
            <person name="Lofgren L.A."/>
            <person name="Nguyen N.H."/>
            <person name="Vilgalys R."/>
            <person name="Ruytinx J."/>
            <person name="Liao H.L."/>
            <person name="Branco S."/>
            <person name="Kuo A."/>
            <person name="LaButti K."/>
            <person name="Lipzen A."/>
            <person name="Andreopoulos W."/>
            <person name="Pangilinan J."/>
            <person name="Riley R."/>
            <person name="Hundley H."/>
            <person name="Na H."/>
            <person name="Barry K."/>
            <person name="Grigoriev I.V."/>
            <person name="Stajich J.E."/>
            <person name="Kennedy P.G."/>
        </authorList>
    </citation>
    <scope>NUCLEOTIDE SEQUENCE</scope>
    <source>
        <strain evidence="2">FC203</strain>
    </source>
</reference>
<dbReference type="Proteomes" id="UP001195769">
    <property type="component" value="Unassembled WGS sequence"/>
</dbReference>
<evidence type="ECO:0000256" key="1">
    <source>
        <dbReference type="SAM" id="Phobius"/>
    </source>
</evidence>
<feature type="transmembrane region" description="Helical" evidence="1">
    <location>
        <begin position="221"/>
        <end position="240"/>
    </location>
</feature>